<name>A0AB35RPR9_9ENTR</name>
<accession>A0AB35RPR9</accession>
<evidence type="ECO:0000313" key="2">
    <source>
        <dbReference type="EMBL" id="MDV2862555.1"/>
    </source>
</evidence>
<dbReference type="EMBL" id="JAWJAC010000004">
    <property type="protein sequence ID" value="MDV2862555.1"/>
    <property type="molecule type" value="Genomic_DNA"/>
</dbReference>
<comment type="caution">
    <text evidence="2">The sequence shown here is derived from an EMBL/GenBank/DDBJ whole genome shotgun (WGS) entry which is preliminary data.</text>
</comment>
<protein>
    <recommendedName>
        <fullName evidence="4">Scaffolding protein</fullName>
    </recommendedName>
</protein>
<reference evidence="2 3" key="1">
    <citation type="submission" date="2023-10" db="EMBL/GenBank/DDBJ databases">
        <title>Phytobacter spp. The emergence of a new genus of hospital-origin enterobacteria encoding carbapenemases in Argentina.</title>
        <authorList>
            <person name="Vay C."/>
            <person name="Almuzara M."/>
            <person name="Traglia G.M."/>
            <person name="Campos J."/>
        </authorList>
    </citation>
    <scope>NUCLEOTIDE SEQUENCE [LARGE SCALE GENOMIC DNA]</scope>
    <source>
        <strain evidence="2 3">CVMA36</strain>
    </source>
</reference>
<organism evidence="2 3">
    <name type="scientific">Phytobacter ursingii</name>
    <dbReference type="NCBI Taxonomy" id="1972431"/>
    <lineage>
        <taxon>Bacteria</taxon>
        <taxon>Pseudomonadati</taxon>
        <taxon>Pseudomonadota</taxon>
        <taxon>Gammaproteobacteria</taxon>
        <taxon>Enterobacterales</taxon>
        <taxon>Enterobacteriaceae</taxon>
        <taxon>Phytobacter</taxon>
    </lineage>
</organism>
<evidence type="ECO:0000256" key="1">
    <source>
        <dbReference type="SAM" id="MobiDB-lite"/>
    </source>
</evidence>
<dbReference type="Proteomes" id="UP001286589">
    <property type="component" value="Unassembled WGS sequence"/>
</dbReference>
<evidence type="ECO:0008006" key="4">
    <source>
        <dbReference type="Google" id="ProtNLM"/>
    </source>
</evidence>
<proteinExistence type="predicted"/>
<feature type="compositionally biased region" description="Polar residues" evidence="1">
    <location>
        <begin position="64"/>
        <end position="73"/>
    </location>
</feature>
<gene>
    <name evidence="2" type="ORF">R0H02_08785</name>
</gene>
<sequence>MADNQNPYLAAGADAAPQQSPYMAAPVGADNGASRFSPAPADADFLRTQPVNGNGGGQWNNGNIANQQDQNADSAGAQVGDTIPLMDGTAVEYTAELQGLMGQFHQSIESQLGQGTVDAMLQYAGTLDSGTQSTLERMVMSGDPAQMQRAVQYLQERMSAGTATGYVPSQGNPYGQSTAQPVGMSHAEFIAAYDQLSQWAQQSGYGPGHRQYDEQYRALVAQRSAGKRAGR</sequence>
<evidence type="ECO:0000313" key="3">
    <source>
        <dbReference type="Proteomes" id="UP001286589"/>
    </source>
</evidence>
<dbReference type="AlphaFoldDB" id="A0AB35RPR9"/>
<keyword evidence="3" id="KW-1185">Reference proteome</keyword>
<dbReference type="RefSeq" id="WP_120490747.1">
    <property type="nucleotide sequence ID" value="NZ_JAWJAC010000004.1"/>
</dbReference>
<feature type="region of interest" description="Disordered" evidence="1">
    <location>
        <begin position="1"/>
        <end position="75"/>
    </location>
</feature>